<evidence type="ECO:0000259" key="2">
    <source>
        <dbReference type="PROSITE" id="PS50110"/>
    </source>
</evidence>
<evidence type="ECO:0000256" key="1">
    <source>
        <dbReference type="PROSITE-ProRule" id="PRU00169"/>
    </source>
</evidence>
<evidence type="ECO:0000313" key="5">
    <source>
        <dbReference type="Proteomes" id="UP000199448"/>
    </source>
</evidence>
<accession>A0A1H5JWE7</accession>
<dbReference type="InterPro" id="IPR046947">
    <property type="entry name" value="LytR-like"/>
</dbReference>
<dbReference type="GO" id="GO:0000156">
    <property type="term" value="F:phosphorelay response regulator activity"/>
    <property type="evidence" value="ECO:0007669"/>
    <property type="project" value="InterPro"/>
</dbReference>
<dbReference type="Gene3D" id="2.40.50.1020">
    <property type="entry name" value="LytTr DNA-binding domain"/>
    <property type="match status" value="1"/>
</dbReference>
<dbReference type="InterPro" id="IPR011006">
    <property type="entry name" value="CheY-like_superfamily"/>
</dbReference>
<organism evidence="4 5">
    <name type="scientific">Salinimicrobium catena</name>
    <dbReference type="NCBI Taxonomy" id="390640"/>
    <lineage>
        <taxon>Bacteria</taxon>
        <taxon>Pseudomonadati</taxon>
        <taxon>Bacteroidota</taxon>
        <taxon>Flavobacteriia</taxon>
        <taxon>Flavobacteriales</taxon>
        <taxon>Flavobacteriaceae</taxon>
        <taxon>Salinimicrobium</taxon>
    </lineage>
</organism>
<dbReference type="Proteomes" id="UP000199448">
    <property type="component" value="Unassembled WGS sequence"/>
</dbReference>
<keyword evidence="5" id="KW-1185">Reference proteome</keyword>
<dbReference type="SMART" id="SM00448">
    <property type="entry name" value="REC"/>
    <property type="match status" value="1"/>
</dbReference>
<dbReference type="InterPro" id="IPR001789">
    <property type="entry name" value="Sig_transdc_resp-reg_receiver"/>
</dbReference>
<name>A0A1H5JWE7_9FLAO</name>
<evidence type="ECO:0000313" key="4">
    <source>
        <dbReference type="EMBL" id="SEE56903.1"/>
    </source>
</evidence>
<feature type="domain" description="HTH LytTR-type" evidence="3">
    <location>
        <begin position="144"/>
        <end position="251"/>
    </location>
</feature>
<dbReference type="RefSeq" id="WP_093112075.1">
    <property type="nucleotide sequence ID" value="NZ_FNGG01000001.1"/>
</dbReference>
<dbReference type="SMART" id="SM00850">
    <property type="entry name" value="LytTR"/>
    <property type="match status" value="1"/>
</dbReference>
<dbReference type="AlphaFoldDB" id="A0A1H5JWE7"/>
<evidence type="ECO:0000259" key="3">
    <source>
        <dbReference type="PROSITE" id="PS50930"/>
    </source>
</evidence>
<protein>
    <submittedName>
        <fullName evidence="4">Two component transcriptional regulator, LytTR family</fullName>
    </submittedName>
</protein>
<sequence>MKTIIIEDEAFAADALENMLLKIRPQAEVLAKLESIEESVEWFHKNEFPDLVLCDIHLSDGSSFGIFKQIEVKSPVIFTTAYDQYAIEAFKVNSVDYLLKPIRKEELEQAIIKYEGLKQNSLSEEIQNIQNLICNSSSSKKSRFMVKSGQVIKTIPSEEVAYFLAEEGVVLLVTFEGNRYVINYTLDQLEQLLDEKMFFRANRQLIANIDSIKEVQPYFKGRLHVVLEPGNAGEQIISSNKAASFKNWLDL</sequence>
<dbReference type="Pfam" id="PF00072">
    <property type="entry name" value="Response_reg"/>
    <property type="match status" value="1"/>
</dbReference>
<keyword evidence="1" id="KW-0597">Phosphoprotein</keyword>
<dbReference type="PROSITE" id="PS50110">
    <property type="entry name" value="RESPONSE_REGULATORY"/>
    <property type="match status" value="1"/>
</dbReference>
<dbReference type="PANTHER" id="PTHR37299:SF1">
    <property type="entry name" value="STAGE 0 SPORULATION PROTEIN A HOMOLOG"/>
    <property type="match status" value="1"/>
</dbReference>
<dbReference type="InterPro" id="IPR007492">
    <property type="entry name" value="LytTR_DNA-bd_dom"/>
</dbReference>
<dbReference type="SUPFAM" id="SSF52172">
    <property type="entry name" value="CheY-like"/>
    <property type="match status" value="1"/>
</dbReference>
<dbReference type="Pfam" id="PF04397">
    <property type="entry name" value="LytTR"/>
    <property type="match status" value="1"/>
</dbReference>
<feature type="domain" description="Response regulatory" evidence="2">
    <location>
        <begin position="2"/>
        <end position="115"/>
    </location>
</feature>
<reference evidence="4 5" key="1">
    <citation type="submission" date="2016-10" db="EMBL/GenBank/DDBJ databases">
        <authorList>
            <person name="de Groot N.N."/>
        </authorList>
    </citation>
    <scope>NUCLEOTIDE SEQUENCE [LARGE SCALE GENOMIC DNA]</scope>
    <source>
        <strain evidence="4 5">DSM 23553</strain>
    </source>
</reference>
<dbReference type="GO" id="GO:0003677">
    <property type="term" value="F:DNA binding"/>
    <property type="evidence" value="ECO:0007669"/>
    <property type="project" value="InterPro"/>
</dbReference>
<gene>
    <name evidence="4" type="ORF">SAMN04488034_101887</name>
</gene>
<dbReference type="STRING" id="390640.SAMN04488034_101887"/>
<feature type="modified residue" description="4-aspartylphosphate" evidence="1">
    <location>
        <position position="55"/>
    </location>
</feature>
<dbReference type="FunFam" id="3.40.50.2300:FF:000361">
    <property type="entry name" value="Two-component system response regulator"/>
    <property type="match status" value="1"/>
</dbReference>
<dbReference type="PROSITE" id="PS50930">
    <property type="entry name" value="HTH_LYTTR"/>
    <property type="match status" value="1"/>
</dbReference>
<dbReference type="Gene3D" id="3.40.50.2300">
    <property type="match status" value="1"/>
</dbReference>
<dbReference type="PANTHER" id="PTHR37299">
    <property type="entry name" value="TRANSCRIPTIONAL REGULATOR-RELATED"/>
    <property type="match status" value="1"/>
</dbReference>
<dbReference type="OrthoDB" id="2168082at2"/>
<dbReference type="EMBL" id="FNUG01000001">
    <property type="protein sequence ID" value="SEE56903.1"/>
    <property type="molecule type" value="Genomic_DNA"/>
</dbReference>
<proteinExistence type="predicted"/>